<dbReference type="SUPFAM" id="SSF53474">
    <property type="entry name" value="alpha/beta-Hydrolases"/>
    <property type="match status" value="1"/>
</dbReference>
<dbReference type="Pfam" id="PF12697">
    <property type="entry name" value="Abhydrolase_6"/>
    <property type="match status" value="1"/>
</dbReference>
<dbReference type="InterPro" id="IPR000073">
    <property type="entry name" value="AB_hydrolase_1"/>
</dbReference>
<evidence type="ECO:0000259" key="1">
    <source>
        <dbReference type="Pfam" id="PF12697"/>
    </source>
</evidence>
<dbReference type="InterPro" id="IPR050266">
    <property type="entry name" value="AB_hydrolase_sf"/>
</dbReference>
<dbReference type="OrthoDB" id="9791366at2"/>
<dbReference type="PANTHER" id="PTHR43798">
    <property type="entry name" value="MONOACYLGLYCEROL LIPASE"/>
    <property type="match status" value="1"/>
</dbReference>
<dbReference type="EMBL" id="RZNJ01000002">
    <property type="protein sequence ID" value="RUT32518.1"/>
    <property type="molecule type" value="Genomic_DNA"/>
</dbReference>
<proteinExistence type="predicted"/>
<evidence type="ECO:0000313" key="3">
    <source>
        <dbReference type="Proteomes" id="UP000281547"/>
    </source>
</evidence>
<dbReference type="PANTHER" id="PTHR43798:SF33">
    <property type="entry name" value="HYDROLASE, PUTATIVE (AFU_ORTHOLOGUE AFUA_2G14860)-RELATED"/>
    <property type="match status" value="1"/>
</dbReference>
<keyword evidence="2" id="KW-0378">Hydrolase</keyword>
<name>A0A433XEZ7_9HYPH</name>
<dbReference type="Proteomes" id="UP000281547">
    <property type="component" value="Unassembled WGS sequence"/>
</dbReference>
<accession>A0A433XEZ7</accession>
<dbReference type="Gene3D" id="3.40.50.1820">
    <property type="entry name" value="alpha/beta hydrolase"/>
    <property type="match status" value="1"/>
</dbReference>
<protein>
    <submittedName>
        <fullName evidence="2">Alpha/beta hydrolase</fullName>
    </submittedName>
</protein>
<dbReference type="GO" id="GO:0016020">
    <property type="term" value="C:membrane"/>
    <property type="evidence" value="ECO:0007669"/>
    <property type="project" value="TreeGrafter"/>
</dbReference>
<dbReference type="RefSeq" id="WP_127187475.1">
    <property type="nucleotide sequence ID" value="NZ_RZNJ01000002.1"/>
</dbReference>
<keyword evidence="3" id="KW-1185">Reference proteome</keyword>
<dbReference type="AlphaFoldDB" id="A0A433XEZ7"/>
<comment type="caution">
    <text evidence="2">The sequence shown here is derived from an EMBL/GenBank/DDBJ whole genome shotgun (WGS) entry which is preliminary data.</text>
</comment>
<gene>
    <name evidence="2" type="ORF">EMQ25_05015</name>
</gene>
<feature type="domain" description="AB hydrolase-1" evidence="1">
    <location>
        <begin position="47"/>
        <end position="294"/>
    </location>
</feature>
<reference evidence="2 3" key="1">
    <citation type="journal article" date="2016" name="Int. J. Syst. Evol. Microbiol.">
        <title>Arsenicitalea aurantiaca gen. nov., sp. nov., a new member of the family Hyphomicrobiaceae, isolated from high-arsenic sediment.</title>
        <authorList>
            <person name="Mu Y."/>
            <person name="Zhou L."/>
            <person name="Zeng X.C."/>
            <person name="Liu L."/>
            <person name="Pan Y."/>
            <person name="Chen X."/>
            <person name="Wang J."/>
            <person name="Li S."/>
            <person name="Li W.J."/>
            <person name="Wang Y."/>
        </authorList>
    </citation>
    <scope>NUCLEOTIDE SEQUENCE [LARGE SCALE GENOMIC DNA]</scope>
    <source>
        <strain evidence="2 3">42-50</strain>
    </source>
</reference>
<sequence length="313" mass="35015">MLGRRRTVPDDYRAFAGLPVEHFTVGPAAERMAVHVSGRLTGDRLPVICVPGYQRNMSDFAEFTTYFQRLMREDWPVVLVDLLGRGRSTDRIDRQAYASPNDAHALSAIASALGIERAIWFGQGYGGQVLMALGAQRPTVIAGTVLVDAGPVTDSRGLVRLRNNLAEIATIKGAAGLRVMLRRMLTPDYPGLADTQLDRLGERTHFSDRRGRTRALFDPHLLKLLEPFEHDDVLVPQWGLFHALDHAPMLMMRTQLTQQLRRETFEEMMRRREDAAAFVIDGQGSPALMAHADDVTPIVHFVQDIAVGRGRRR</sequence>
<dbReference type="InterPro" id="IPR029058">
    <property type="entry name" value="AB_hydrolase_fold"/>
</dbReference>
<dbReference type="GO" id="GO:0016787">
    <property type="term" value="F:hydrolase activity"/>
    <property type="evidence" value="ECO:0007669"/>
    <property type="project" value="UniProtKB-KW"/>
</dbReference>
<organism evidence="2 3">
    <name type="scientific">Arsenicitalea aurantiaca</name>
    <dbReference type="NCBI Taxonomy" id="1783274"/>
    <lineage>
        <taxon>Bacteria</taxon>
        <taxon>Pseudomonadati</taxon>
        <taxon>Pseudomonadota</taxon>
        <taxon>Alphaproteobacteria</taxon>
        <taxon>Hyphomicrobiales</taxon>
        <taxon>Devosiaceae</taxon>
        <taxon>Arsenicitalea</taxon>
    </lineage>
</organism>
<evidence type="ECO:0000313" key="2">
    <source>
        <dbReference type="EMBL" id="RUT32518.1"/>
    </source>
</evidence>